<dbReference type="Pfam" id="PF04542">
    <property type="entry name" value="Sigma70_r2"/>
    <property type="match status" value="1"/>
</dbReference>
<evidence type="ECO:0000313" key="3">
    <source>
        <dbReference type="EMBL" id="CAG7649323.1"/>
    </source>
</evidence>
<keyword evidence="4" id="KW-1185">Reference proteome</keyword>
<protein>
    <recommendedName>
        <fullName evidence="5">Extracellular solute-binding protein</fullName>
    </recommendedName>
</protein>
<dbReference type="GO" id="GO:0003677">
    <property type="term" value="F:DNA binding"/>
    <property type="evidence" value="ECO:0007669"/>
    <property type="project" value="InterPro"/>
</dbReference>
<dbReference type="NCBIfam" id="TIGR02937">
    <property type="entry name" value="sigma70-ECF"/>
    <property type="match status" value="1"/>
</dbReference>
<feature type="domain" description="RNA polymerase sigma-70 region 2" evidence="1">
    <location>
        <begin position="11"/>
        <end position="69"/>
    </location>
</feature>
<dbReference type="InterPro" id="IPR006059">
    <property type="entry name" value="SBP"/>
</dbReference>
<dbReference type="InterPro" id="IPR050490">
    <property type="entry name" value="Bact_solute-bd_prot1"/>
</dbReference>
<comment type="caution">
    <text evidence="3">The sequence shown here is derived from an EMBL/GenBank/DDBJ whole genome shotgun (WGS) entry which is preliminary data.</text>
</comment>
<dbReference type="AlphaFoldDB" id="A0A916K6T5"/>
<dbReference type="Pfam" id="PF01547">
    <property type="entry name" value="SBP_bac_1"/>
    <property type="match status" value="1"/>
</dbReference>
<evidence type="ECO:0000259" key="1">
    <source>
        <dbReference type="Pfam" id="PF04542"/>
    </source>
</evidence>
<name>A0A916K6T5_9BACL</name>
<dbReference type="InterPro" id="IPR013249">
    <property type="entry name" value="RNA_pol_sigma70_r4_t2"/>
</dbReference>
<gene>
    <name evidence="3" type="ORF">PAESOLCIP111_05841</name>
</gene>
<feature type="domain" description="RNA polymerase sigma factor 70 region 4 type 2" evidence="2">
    <location>
        <begin position="104"/>
        <end position="149"/>
    </location>
</feature>
<dbReference type="InterPro" id="IPR007627">
    <property type="entry name" value="RNA_pol_sigma70_r2"/>
</dbReference>
<evidence type="ECO:0008006" key="5">
    <source>
        <dbReference type="Google" id="ProtNLM"/>
    </source>
</evidence>
<dbReference type="EMBL" id="CAJVAS010000048">
    <property type="protein sequence ID" value="CAG7649323.1"/>
    <property type="molecule type" value="Genomic_DNA"/>
</dbReference>
<reference evidence="3" key="1">
    <citation type="submission" date="2021-06" db="EMBL/GenBank/DDBJ databases">
        <authorList>
            <person name="Criscuolo A."/>
        </authorList>
    </citation>
    <scope>NUCLEOTIDE SEQUENCE</scope>
    <source>
        <strain evidence="3">CIP111600</strain>
    </source>
</reference>
<dbReference type="PANTHER" id="PTHR43649">
    <property type="entry name" value="ARABINOSE-BINDING PROTEIN-RELATED"/>
    <property type="match status" value="1"/>
</dbReference>
<dbReference type="InterPro" id="IPR014284">
    <property type="entry name" value="RNA_pol_sigma-70_dom"/>
</dbReference>
<accession>A0A916K6T5</accession>
<evidence type="ECO:0000259" key="2">
    <source>
        <dbReference type="Pfam" id="PF08281"/>
    </source>
</evidence>
<organism evidence="3 4">
    <name type="scientific">Paenibacillus solanacearum</name>
    <dbReference type="NCBI Taxonomy" id="2048548"/>
    <lineage>
        <taxon>Bacteria</taxon>
        <taxon>Bacillati</taxon>
        <taxon>Bacillota</taxon>
        <taxon>Bacilli</taxon>
        <taxon>Bacillales</taxon>
        <taxon>Paenibacillaceae</taxon>
        <taxon>Paenibacillus</taxon>
    </lineage>
</organism>
<dbReference type="GO" id="GO:0006352">
    <property type="term" value="P:DNA-templated transcription initiation"/>
    <property type="evidence" value="ECO:0007669"/>
    <property type="project" value="InterPro"/>
</dbReference>
<dbReference type="Pfam" id="PF08281">
    <property type="entry name" value="Sigma70_r4_2"/>
    <property type="match status" value="1"/>
</dbReference>
<proteinExistence type="predicted"/>
<dbReference type="Proteomes" id="UP000693672">
    <property type="component" value="Unassembled WGS sequence"/>
</dbReference>
<evidence type="ECO:0000313" key="4">
    <source>
        <dbReference type="Proteomes" id="UP000693672"/>
    </source>
</evidence>
<sequence>MTNEKHHEPLEHHYERLKKYVIHKVGEDRAEDIVQQVFLKAHQSLSAFRHESELYTWLYKIAQNTIINEEKRSYRKRELPADREEMYRFVTADFTRDVDFQIDLGTAMRHLDPMDQDIISMRFAVGLPFAEISSQLELNESTVKNRLYRCIGKMKNVLEDWHSPEPLSTKQLFIMVNMLERQRHMKQDDQAMDDIMNLLRKNFQRVTTLLNYVPTQKITYEVYPNIESFHKSLKRPVDICADSFTGVNRVSMVSPLNPGPTRCYEDVLRSALYLFGSKLAQQLNPRLPRWLYEGVGEYIGMERPRAWVKRSLSARMRSDEIPTYNEIMTTFNGTFSNGVPRLHISYTLVDFIHTRYGLPLLQRLLREPEVESAFHKDLAELESEWRQFVCDNYLSHTITTAPATGSAEGAEELVILIPTASSGSFRNRAQLFQKHAQLFEKANPGVIVTIETFDHWGREMYLRRRLQRGEPVDLVLSNFYASLAQEGVYADLLPFYQADRMTTDDLYKTLADMTTVNGRLTGIPMSPQPLVLFYNKEWFDQMGLAYPSGAMTWQQYFEISKKLKTANRETGKAVYGSVTPFDMQFLETVALSNGLQVVSPDDTTLTGYIDAESVAEALKEVLDGINKGTSSKLVSNSMMPPFEELKSHNTGMAIGQAGMYFYLSKRRSDFGVAAIPKPAHGVQATSSYITTLSMIASSNKQQLAWKFMKDVILDGNSPFHEDWGKLELLTSKAAVHKLELHLDPDMKVLYEQLDYANKPVLYRNPRIRKINPSDLLRKLASSKSKKSMQRELSEAALQFDAYMETLT</sequence>
<dbReference type="PANTHER" id="PTHR43649:SF12">
    <property type="entry name" value="DIACETYLCHITOBIOSE BINDING PROTEIN DASA"/>
    <property type="match status" value="1"/>
</dbReference>
<dbReference type="GO" id="GO:0016987">
    <property type="term" value="F:sigma factor activity"/>
    <property type="evidence" value="ECO:0007669"/>
    <property type="project" value="InterPro"/>
</dbReference>